<dbReference type="NCBIfam" id="TIGR00756">
    <property type="entry name" value="PPR"/>
    <property type="match status" value="1"/>
</dbReference>
<dbReference type="EMBL" id="LN835309">
    <property type="protein sequence ID" value="CRH02760.1"/>
    <property type="molecule type" value="Genomic_DNA"/>
</dbReference>
<dbReference type="InterPro" id="IPR011990">
    <property type="entry name" value="TPR-like_helical_dom_sf"/>
</dbReference>
<keyword evidence="5" id="KW-1185">Reference proteome</keyword>
<dbReference type="KEGG" id="prel:PRELSG_1449400"/>
<organism evidence="4 5">
    <name type="scientific">Plasmodium relictum</name>
    <dbReference type="NCBI Taxonomy" id="85471"/>
    <lineage>
        <taxon>Eukaryota</taxon>
        <taxon>Sar</taxon>
        <taxon>Alveolata</taxon>
        <taxon>Apicomplexa</taxon>
        <taxon>Aconoidasida</taxon>
        <taxon>Haemosporida</taxon>
        <taxon>Plasmodiidae</taxon>
        <taxon>Plasmodium</taxon>
        <taxon>Plasmodium (Haemamoeba)</taxon>
    </lineage>
</organism>
<feature type="compositionally biased region" description="Basic and acidic residues" evidence="3">
    <location>
        <begin position="1281"/>
        <end position="1299"/>
    </location>
</feature>
<keyword evidence="1" id="KW-0677">Repeat</keyword>
<proteinExistence type="predicted"/>
<dbReference type="PANTHER" id="PTHR47447">
    <property type="entry name" value="OS03G0856100 PROTEIN"/>
    <property type="match status" value="1"/>
</dbReference>
<dbReference type="OMA" id="HKVFHFY"/>
<dbReference type="VEuPathDB" id="PlasmoDB:PRELSG_1449400"/>
<dbReference type="Gene3D" id="1.25.40.10">
    <property type="entry name" value="Tetratricopeptide repeat domain"/>
    <property type="match status" value="3"/>
</dbReference>
<dbReference type="GeneID" id="39738926"/>
<dbReference type="PANTHER" id="PTHR47447:SF24">
    <property type="entry name" value="PENTATRICOPEPTIDE REPEAT-CONTAINING PROTEIN"/>
    <property type="match status" value="1"/>
</dbReference>
<dbReference type="InterPro" id="IPR002885">
    <property type="entry name" value="PPR_rpt"/>
</dbReference>
<name>A0A1J1HCT2_PLARL</name>
<dbReference type="Proteomes" id="UP000220158">
    <property type="component" value="Chromosome 14"/>
</dbReference>
<dbReference type="Pfam" id="PF13812">
    <property type="entry name" value="PPR_3"/>
    <property type="match status" value="1"/>
</dbReference>
<evidence type="ECO:0000313" key="5">
    <source>
        <dbReference type="Proteomes" id="UP000220158"/>
    </source>
</evidence>
<evidence type="ECO:0000256" key="3">
    <source>
        <dbReference type="SAM" id="MobiDB-lite"/>
    </source>
</evidence>
<feature type="region of interest" description="Disordered" evidence="3">
    <location>
        <begin position="1280"/>
        <end position="1299"/>
    </location>
</feature>
<feature type="compositionally biased region" description="Low complexity" evidence="3">
    <location>
        <begin position="385"/>
        <end position="396"/>
    </location>
</feature>
<evidence type="ECO:0000256" key="2">
    <source>
        <dbReference type="SAM" id="Coils"/>
    </source>
</evidence>
<feature type="coiled-coil region" evidence="2">
    <location>
        <begin position="484"/>
        <end position="519"/>
    </location>
</feature>
<evidence type="ECO:0000313" key="4">
    <source>
        <dbReference type="EMBL" id="CRH02760.1"/>
    </source>
</evidence>
<evidence type="ECO:0000256" key="1">
    <source>
        <dbReference type="ARBA" id="ARBA00022737"/>
    </source>
</evidence>
<dbReference type="Pfam" id="PF01535">
    <property type="entry name" value="PPR"/>
    <property type="match status" value="2"/>
</dbReference>
<feature type="compositionally biased region" description="Basic and acidic residues" evidence="3">
    <location>
        <begin position="397"/>
        <end position="410"/>
    </location>
</feature>
<feature type="region of interest" description="Disordered" evidence="3">
    <location>
        <begin position="385"/>
        <end position="410"/>
    </location>
</feature>
<reference evidence="4 5" key="1">
    <citation type="submission" date="2015-04" db="EMBL/GenBank/DDBJ databases">
        <authorList>
            <consortium name="Pathogen Informatics"/>
        </authorList>
    </citation>
    <scope>NUCLEOTIDE SEQUENCE [LARGE SCALE GENOMIC DNA]</scope>
    <source>
        <strain evidence="4 5">SGS1</strain>
    </source>
</reference>
<dbReference type="OrthoDB" id="185373at2759"/>
<gene>
    <name evidence="4" type="ORF">PRELSG_1449400</name>
</gene>
<protein>
    <submittedName>
        <fullName evidence="4">Pentatricopeptide repeat protein, putative</fullName>
    </submittedName>
</protein>
<feature type="coiled-coil region" evidence="2">
    <location>
        <begin position="568"/>
        <end position="643"/>
    </location>
</feature>
<accession>A0A1J1HCT2</accession>
<sequence>MNISILFSHFKEYKLSNIEILYYKIKIRNKISTLCCNKSLNKINILKNNFSTLGQLTERKKNIVNLESDENLKCYKRVNIKKILKNNKKEENKNEENITKSKKELNDVNKKYDFSKNDFIQLRNHDIEQTDKNKSEVANIVEKNSDLQNNKKLSILNKEGINKFNLNNSHEQKVIHNENIKNAVDELFYTKEKKKYLMKRIIFRNNYDYIYLIDKYEEFKVNDEDNFYNSNYDGNCSIKYIRKENNEYNENCNETNIDEKNNNLLKNNSDECYYFHEVEKENNENNINMQFKFLNNNLNISIFSEIGKKDILESCKRKKHMQNEINKNSNAKNIFNNDIYFWLKRKVHRSVDWKLISYNQNRSDDILDVTEMNCEIQKNLNEFSVNSSENDNSNAENDLKKEKDETKNDKNHIKCDKDVISVKCNNSEKKHNEKSEFLLNDEENNEMFGINDKNIEKEKNNFNKNKVTYLQRKIAPSHFLKKLNISMLENNSNIQNKIQDKEKENNEKIRKVKEEEKEKLINIFLNNSENLQPKGQEYKIFEKEKINNSGKCVDAKMNNLENSEDKRISNSENCVDEKMNNLENLENKRINNSGNCVDKKMNNLENLENKRKNNSENCVDERMNNLENSENKKMNNMNSEKNNDIILIDEFENIKDGYNVNDINDKTYEGIVDSSRNVFKKLKENYEMFKKENLSPYILENCEKYINYYYGIEKEEKIKELKKYIDLNFYDVIKDENFTINDFNMLIKSKIIFNKEEEAFNYFNLLKKYDFKINVETYNSLMYTCIVQKNSKLSRLIYLQMIKDLFTPNKNTFCILIKAHILDNDIKSAFHLYRKMIKEEIEVDLPIYSTLIDGLIKHKLHKRAENFFNYIVNYKHVIPDEIMYTIMIKNCSYNGEAEKCLNFYETILSNNLRVTDLTLIEIINCLSKRNDYFHKVFHFYNIYLANDMKINHRLMLYMIIACSNNGNIKRLKEILKTMNKHKIKITNEMYCYIIRTFANNCKNKNITLSEKNNNIKYAWKIIYDLFKNNKINNNSINCINKNYDEIKNETISQLNDTTSNENNNINTKMLNSIILLYINCDYYEYSINMLKYYAYFNCIPDSYTFKILFKMLFFKVKDYGKVICLYNYMINNTNIKPDESTFNLVLNSAIKTKSSKNTLFVLRHMYAAKIYPTPKMIKKLFHVGRHITEIQLLINSMISQQKKDIYEENLKENQLIQLNIDEYELNLFKEGKTFKTKTELDQVREQFFKKKQRIEKEKRMSKNKKSSDWLPYGQYLQNKKKGGEAYAKKVDRPKPLIFD</sequence>
<keyword evidence="2" id="KW-0175">Coiled coil</keyword>
<dbReference type="RefSeq" id="XP_028535280.1">
    <property type="nucleotide sequence ID" value="XM_028679581.1"/>
</dbReference>